<comment type="caution">
    <text evidence="3">The sequence shown here is derived from an EMBL/GenBank/DDBJ whole genome shotgun (WGS) entry which is preliminary data.</text>
</comment>
<evidence type="ECO:0000313" key="3">
    <source>
        <dbReference type="EMBL" id="KKR33734.1"/>
    </source>
</evidence>
<dbReference type="CDD" id="cd06223">
    <property type="entry name" value="PRTases_typeI"/>
    <property type="match status" value="1"/>
</dbReference>
<dbReference type="PANTHER" id="PTHR47505:SF1">
    <property type="entry name" value="DNA UTILIZATION PROTEIN YHGH"/>
    <property type="match status" value="1"/>
</dbReference>
<dbReference type="AlphaFoldDB" id="A0A0G0Q079"/>
<feature type="domain" description="Double zinc ribbon" evidence="2">
    <location>
        <begin position="3"/>
        <end position="49"/>
    </location>
</feature>
<dbReference type="InterPro" id="IPR000836">
    <property type="entry name" value="PRTase_dom"/>
</dbReference>
<sequence length="229" mass="26458">MNILDLFFPRICFGCGHIGKYFCRKCSLQIRYFSPQICPVCTRPAFDGVTHDFCRSRYTLDGLTSIFRYEGIIKIGVKKIKYKWAYDICREIISLLPPNLELPINRYSDTNHILIPVPLHPKRLRWRGFNQAEILGKIIAENTGWQIKKDIIIRGKETKNQADLKRNERLKNMIGAFSINPKYKSADLRETNFIVFDDVWTTGATLRNCSNVLKRFGAGKVWGLTLAHG</sequence>
<comment type="similarity">
    <text evidence="1">Belongs to the ComF/GntX family.</text>
</comment>
<dbReference type="InterPro" id="IPR051910">
    <property type="entry name" value="ComF/GntX_DNA_util-trans"/>
</dbReference>
<protein>
    <recommendedName>
        <fullName evidence="2">Double zinc ribbon domain-containing protein</fullName>
    </recommendedName>
</protein>
<dbReference type="InterPro" id="IPR044005">
    <property type="entry name" value="DZR_2"/>
</dbReference>
<proteinExistence type="inferred from homology"/>
<evidence type="ECO:0000256" key="1">
    <source>
        <dbReference type="ARBA" id="ARBA00008007"/>
    </source>
</evidence>
<dbReference type="Proteomes" id="UP000034539">
    <property type="component" value="Unassembled WGS sequence"/>
</dbReference>
<evidence type="ECO:0000259" key="2">
    <source>
        <dbReference type="Pfam" id="PF18912"/>
    </source>
</evidence>
<organism evidence="3 4">
    <name type="scientific">Candidatus Gottesmanbacteria bacterium GW2011_GWC2_39_8</name>
    <dbReference type="NCBI Taxonomy" id="1618450"/>
    <lineage>
        <taxon>Bacteria</taxon>
        <taxon>Candidatus Gottesmaniibacteriota</taxon>
    </lineage>
</organism>
<gene>
    <name evidence="3" type="ORF">UT63_C0012G0013</name>
</gene>
<accession>A0A0G0Q079</accession>
<dbReference type="Pfam" id="PF18912">
    <property type="entry name" value="DZR_2"/>
    <property type="match status" value="1"/>
</dbReference>
<reference evidence="3 4" key="1">
    <citation type="journal article" date="2015" name="Nature">
        <title>rRNA introns, odd ribosomes, and small enigmatic genomes across a large radiation of phyla.</title>
        <authorList>
            <person name="Brown C.T."/>
            <person name="Hug L.A."/>
            <person name="Thomas B.C."/>
            <person name="Sharon I."/>
            <person name="Castelle C.J."/>
            <person name="Singh A."/>
            <person name="Wilkins M.J."/>
            <person name="Williams K.H."/>
            <person name="Banfield J.F."/>
        </authorList>
    </citation>
    <scope>NUCLEOTIDE SEQUENCE [LARGE SCALE GENOMIC DNA]</scope>
</reference>
<dbReference type="InterPro" id="IPR029057">
    <property type="entry name" value="PRTase-like"/>
</dbReference>
<dbReference type="PANTHER" id="PTHR47505">
    <property type="entry name" value="DNA UTILIZATION PROTEIN YHGH"/>
    <property type="match status" value="1"/>
</dbReference>
<name>A0A0G0Q079_9BACT</name>
<evidence type="ECO:0000313" key="4">
    <source>
        <dbReference type="Proteomes" id="UP000034539"/>
    </source>
</evidence>
<dbReference type="SUPFAM" id="SSF53271">
    <property type="entry name" value="PRTase-like"/>
    <property type="match status" value="1"/>
</dbReference>
<dbReference type="EMBL" id="LBXN01000012">
    <property type="protein sequence ID" value="KKR33734.1"/>
    <property type="molecule type" value="Genomic_DNA"/>
</dbReference>
<dbReference type="Gene3D" id="3.40.50.2020">
    <property type="match status" value="1"/>
</dbReference>